<comment type="caution">
    <text evidence="1">The sequence shown here is derived from an EMBL/GenBank/DDBJ whole genome shotgun (WGS) entry which is preliminary data.</text>
</comment>
<organism evidence="1 2">
    <name type="scientific">Handelsmanbacteria sp. (strain RIFCSPLOWO2_12_FULL_64_10)</name>
    <dbReference type="NCBI Taxonomy" id="1817868"/>
    <lineage>
        <taxon>Bacteria</taxon>
        <taxon>Candidatus Handelsmaniibacteriota</taxon>
    </lineage>
</organism>
<evidence type="ECO:0000313" key="2">
    <source>
        <dbReference type="Proteomes" id="UP000178606"/>
    </source>
</evidence>
<accession>A0A1F6D2P9</accession>
<sequence length="264" mass="28954">MRDPQAEISDAPAEVQDDRITVGTWSKSLAEVTQEAARLRALLAEGRAEEARSEMQGRSIEEKTALVLVGGEGQEDLLSLTGPGGRGYSPAVVNRLPTDALVSLLAVDSEYLRHNVEILRAMSPERFGKAVADTLEPVDHPEARQKVAWEWLEVTAALEDVNHRRHLLMAVDVDLVEDALFSIVEQLDLNAVVMTLPDIPPVTRYKLLLDSAAGGSPPSTYVEDLKIGAVLDALWEAEPDLFRQAVCGAWERSDPAEEPEENEE</sequence>
<dbReference type="Proteomes" id="UP000178606">
    <property type="component" value="Unassembled WGS sequence"/>
</dbReference>
<reference evidence="1 2" key="1">
    <citation type="journal article" date="2016" name="Nat. Commun.">
        <title>Thousands of microbial genomes shed light on interconnected biogeochemical processes in an aquifer system.</title>
        <authorList>
            <person name="Anantharaman K."/>
            <person name="Brown C.T."/>
            <person name="Hug L.A."/>
            <person name="Sharon I."/>
            <person name="Castelle C.J."/>
            <person name="Probst A.J."/>
            <person name="Thomas B.C."/>
            <person name="Singh A."/>
            <person name="Wilkins M.J."/>
            <person name="Karaoz U."/>
            <person name="Brodie E.L."/>
            <person name="Williams K.H."/>
            <person name="Hubbard S.S."/>
            <person name="Banfield J.F."/>
        </authorList>
    </citation>
    <scope>NUCLEOTIDE SEQUENCE [LARGE SCALE GENOMIC DNA]</scope>
    <source>
        <strain evidence="2">RIFCSPLOWO2_12_FULL_64_10</strain>
    </source>
</reference>
<proteinExistence type="predicted"/>
<dbReference type="AlphaFoldDB" id="A0A1F6D2P9"/>
<dbReference type="EMBL" id="MFKF01000062">
    <property type="protein sequence ID" value="OGG55714.1"/>
    <property type="molecule type" value="Genomic_DNA"/>
</dbReference>
<protein>
    <submittedName>
        <fullName evidence="1">Uncharacterized protein</fullName>
    </submittedName>
</protein>
<name>A0A1F6D2P9_HANXR</name>
<gene>
    <name evidence="1" type="ORF">A3F84_07625</name>
</gene>
<evidence type="ECO:0000313" key="1">
    <source>
        <dbReference type="EMBL" id="OGG55714.1"/>
    </source>
</evidence>